<gene>
    <name evidence="1" type="ORF">DFR76_110280</name>
</gene>
<dbReference type="EMBL" id="QQBC01000010">
    <property type="protein sequence ID" value="RDI63583.1"/>
    <property type="molecule type" value="Genomic_DNA"/>
</dbReference>
<keyword evidence="2" id="KW-1185">Reference proteome</keyword>
<proteinExistence type="predicted"/>
<protein>
    <recommendedName>
        <fullName evidence="3">Twitching motility protein PilT</fullName>
    </recommendedName>
</protein>
<reference evidence="1 2" key="1">
    <citation type="submission" date="2018-07" db="EMBL/GenBank/DDBJ databases">
        <title>Genomic Encyclopedia of Type Strains, Phase IV (KMG-IV): sequencing the most valuable type-strain genomes for metagenomic binning, comparative biology and taxonomic classification.</title>
        <authorList>
            <person name="Goeker M."/>
        </authorList>
    </citation>
    <scope>NUCLEOTIDE SEQUENCE [LARGE SCALE GENOMIC DNA]</scope>
    <source>
        <strain evidence="1 2">DSM 44290</strain>
    </source>
</reference>
<sequence>MNPAALSGVVLDLAAVRGWCRRDPYPHAIAWATVESGNTLIVPATVLTAARAQVPSDQLDILAALIDMPHTLVPTLDRRSAADVGARLVGVDDADPLLSAAHAVHEGISRRWHVLTARPMVLLGINSDVLTDTLP</sequence>
<comment type="caution">
    <text evidence="1">The sequence shown here is derived from an EMBL/GenBank/DDBJ whole genome shotgun (WGS) entry which is preliminary data.</text>
</comment>
<dbReference type="Proteomes" id="UP000254869">
    <property type="component" value="Unassembled WGS sequence"/>
</dbReference>
<dbReference type="STRING" id="1210086.GCA_001613105_05856"/>
<accession>A0A370HYI6</accession>
<name>A0A370HYI6_9NOCA</name>
<evidence type="ECO:0000313" key="2">
    <source>
        <dbReference type="Proteomes" id="UP000254869"/>
    </source>
</evidence>
<dbReference type="RefSeq" id="WP_068004581.1">
    <property type="nucleotide sequence ID" value="NZ_QQBC01000010.1"/>
</dbReference>
<evidence type="ECO:0000313" key="1">
    <source>
        <dbReference type="EMBL" id="RDI63583.1"/>
    </source>
</evidence>
<evidence type="ECO:0008006" key="3">
    <source>
        <dbReference type="Google" id="ProtNLM"/>
    </source>
</evidence>
<organism evidence="1 2">
    <name type="scientific">Nocardia pseudobrasiliensis</name>
    <dbReference type="NCBI Taxonomy" id="45979"/>
    <lineage>
        <taxon>Bacteria</taxon>
        <taxon>Bacillati</taxon>
        <taxon>Actinomycetota</taxon>
        <taxon>Actinomycetes</taxon>
        <taxon>Mycobacteriales</taxon>
        <taxon>Nocardiaceae</taxon>
        <taxon>Nocardia</taxon>
    </lineage>
</organism>
<dbReference type="AlphaFoldDB" id="A0A370HYI6"/>